<evidence type="ECO:0000313" key="6">
    <source>
        <dbReference type="EMBL" id="MET7028716.1"/>
    </source>
</evidence>
<keyword evidence="7" id="KW-1185">Reference proteome</keyword>
<evidence type="ECO:0000259" key="5">
    <source>
        <dbReference type="Pfam" id="PF24827"/>
    </source>
</evidence>
<gene>
    <name evidence="6" type="ORF">ABXZ32_04890</name>
</gene>
<reference evidence="6 7" key="1">
    <citation type="submission" date="2024-07" db="EMBL/GenBank/DDBJ databases">
        <title>The genome sequence of type strain Sediminicola luteus GDMCC 1.2596T.</title>
        <authorList>
            <person name="Liu Y."/>
        </authorList>
    </citation>
    <scope>NUCLEOTIDE SEQUENCE [LARGE SCALE GENOMIC DNA]</scope>
    <source>
        <strain evidence="6 7">GDMCC 1.2596</strain>
    </source>
</reference>
<evidence type="ECO:0000256" key="4">
    <source>
        <dbReference type="ARBA" id="ARBA00022833"/>
    </source>
</evidence>
<comment type="cofactor">
    <cofactor evidence="1">
        <name>Zn(2+)</name>
        <dbReference type="ChEBI" id="CHEBI:29105"/>
    </cofactor>
</comment>
<dbReference type="PANTHER" id="PTHR15162:SF7">
    <property type="entry name" value="SUCCINYLGLUTAMATE DESUCCINYLASE"/>
    <property type="match status" value="1"/>
</dbReference>
<keyword evidence="4" id="KW-0862">Zinc</keyword>
<accession>A0ABV2TTX0</accession>
<dbReference type="SUPFAM" id="SSF53187">
    <property type="entry name" value="Zn-dependent exopeptidases"/>
    <property type="match status" value="1"/>
</dbReference>
<evidence type="ECO:0000256" key="1">
    <source>
        <dbReference type="ARBA" id="ARBA00001947"/>
    </source>
</evidence>
<protein>
    <submittedName>
        <fullName evidence="6">Succinylglutamate desuccinylase/aspartoacylase family protein</fullName>
    </submittedName>
</protein>
<dbReference type="Proteomes" id="UP001549773">
    <property type="component" value="Unassembled WGS sequence"/>
</dbReference>
<dbReference type="PANTHER" id="PTHR15162">
    <property type="entry name" value="ASPARTOACYLASE"/>
    <property type="match status" value="1"/>
</dbReference>
<dbReference type="Pfam" id="PF24827">
    <property type="entry name" value="AstE_AspA_cat"/>
    <property type="match status" value="1"/>
</dbReference>
<name>A0ABV2TTX0_9FLAO</name>
<dbReference type="InterPro" id="IPR055438">
    <property type="entry name" value="AstE_AspA_cat"/>
</dbReference>
<evidence type="ECO:0000256" key="2">
    <source>
        <dbReference type="ARBA" id="ARBA00022723"/>
    </source>
</evidence>
<dbReference type="EMBL" id="JBEWYP010000002">
    <property type="protein sequence ID" value="MET7028716.1"/>
    <property type="molecule type" value="Genomic_DNA"/>
</dbReference>
<dbReference type="RefSeq" id="WP_354617550.1">
    <property type="nucleotide sequence ID" value="NZ_JBEWYP010000002.1"/>
</dbReference>
<evidence type="ECO:0000256" key="3">
    <source>
        <dbReference type="ARBA" id="ARBA00022801"/>
    </source>
</evidence>
<dbReference type="Gene3D" id="3.40.630.10">
    <property type="entry name" value="Zn peptidases"/>
    <property type="match status" value="1"/>
</dbReference>
<sequence>MNEIKNRVIGYLKGEQKGPTLVFFGGIHGNEPSGCEAIQKVFQKIIEESLSLSGAIYGIRGNIPAQLQGKRFLEKDLNRMWTEDQIKDILNKEATKLGEEERQLSEIYGLLLQILSEEAPPYYFVDFHTTSSKTLPFITINDALINRKFSSLFPVPTILGMEEYLQGPLLSYINTLGYLSLGFESGQHTEEDAVLNSTAFLWLTLVFSGVLAKDDVKGFSNYYLQLRNSAKNNRTFYEIIYRHSITPEDEFTMITGFNSFEKIAKGQVIAREKEGEVRTPRAGRIFMPLYQKQGEDGFFLIKKIPSFALKLSSLLRGIRMDALLTILPGITWESKKNGVLLVNLKTARFFTKPFFHLFGYRNRVLDKDRILMTNRERIAKTSMYKNTPWFKKEPQLKHLE</sequence>
<keyword evidence="3" id="KW-0378">Hydrolase</keyword>
<dbReference type="InterPro" id="IPR050178">
    <property type="entry name" value="AspA/AstE_fam"/>
</dbReference>
<comment type="caution">
    <text evidence="6">The sequence shown here is derived from an EMBL/GenBank/DDBJ whole genome shotgun (WGS) entry which is preliminary data.</text>
</comment>
<keyword evidence="2" id="KW-0479">Metal-binding</keyword>
<evidence type="ECO:0000313" key="7">
    <source>
        <dbReference type="Proteomes" id="UP001549773"/>
    </source>
</evidence>
<feature type="domain" description="Succinylglutamate desuccinylase/Aspartoacylase catalytic" evidence="5">
    <location>
        <begin position="17"/>
        <end position="142"/>
    </location>
</feature>
<organism evidence="6 7">
    <name type="scientific">Sediminicola luteus</name>
    <dbReference type="NCBI Taxonomy" id="319238"/>
    <lineage>
        <taxon>Bacteria</taxon>
        <taxon>Pseudomonadati</taxon>
        <taxon>Bacteroidota</taxon>
        <taxon>Flavobacteriia</taxon>
        <taxon>Flavobacteriales</taxon>
        <taxon>Flavobacteriaceae</taxon>
        <taxon>Sediminicola</taxon>
    </lineage>
</organism>
<proteinExistence type="predicted"/>